<proteinExistence type="predicted"/>
<organism evidence="1 2">
    <name type="scientific">Collibacillus ludicampi</name>
    <dbReference type="NCBI Taxonomy" id="2771369"/>
    <lineage>
        <taxon>Bacteria</taxon>
        <taxon>Bacillati</taxon>
        <taxon>Bacillota</taxon>
        <taxon>Bacilli</taxon>
        <taxon>Bacillales</taxon>
        <taxon>Alicyclobacillaceae</taxon>
        <taxon>Collibacillus</taxon>
    </lineage>
</organism>
<protein>
    <submittedName>
        <fullName evidence="1">Uncharacterized protein</fullName>
    </submittedName>
</protein>
<dbReference type="RefSeq" id="WP_282199594.1">
    <property type="nucleotide sequence ID" value="NZ_BOQE01000001.1"/>
</dbReference>
<sequence length="78" mass="9371">MRYLETIQVLTKEELIRLTSKIHSLETEANQRESNIVQEEDASLPKEVILDYRFQYLREQLNKRKKQNIGFLAKIIHK</sequence>
<accession>A0AAV4LFD5</accession>
<dbReference type="AlphaFoldDB" id="A0AAV4LFD5"/>
<evidence type="ECO:0000313" key="1">
    <source>
        <dbReference type="EMBL" id="GIM46500.1"/>
    </source>
</evidence>
<keyword evidence="2" id="KW-1185">Reference proteome</keyword>
<dbReference type="EMBL" id="BOQE01000001">
    <property type="protein sequence ID" value="GIM46500.1"/>
    <property type="molecule type" value="Genomic_DNA"/>
</dbReference>
<evidence type="ECO:0000313" key="2">
    <source>
        <dbReference type="Proteomes" id="UP001057291"/>
    </source>
</evidence>
<comment type="caution">
    <text evidence="1">The sequence shown here is derived from an EMBL/GenBank/DDBJ whole genome shotgun (WGS) entry which is preliminary data.</text>
</comment>
<gene>
    <name evidence="1" type="ORF">DNHGIG_20490</name>
</gene>
<name>A0AAV4LFD5_9BACL</name>
<reference evidence="1" key="1">
    <citation type="journal article" date="2023" name="Int. J. Syst. Evol. Microbiol.">
        <title>Collibacillus ludicampi gen. nov., sp. nov., a new soil bacterium of the family Alicyclobacillaceae.</title>
        <authorList>
            <person name="Jojima T."/>
            <person name="Ioku Y."/>
            <person name="Fukuta Y."/>
            <person name="Shirasaka N."/>
            <person name="Matsumura Y."/>
            <person name="Mori M."/>
        </authorList>
    </citation>
    <scope>NUCLEOTIDE SEQUENCE</scope>
    <source>
        <strain evidence="1">TP075</strain>
    </source>
</reference>
<dbReference type="Proteomes" id="UP001057291">
    <property type="component" value="Unassembled WGS sequence"/>
</dbReference>